<protein>
    <submittedName>
        <fullName evidence="1">Putative glycosyltransferase</fullName>
    </submittedName>
</protein>
<dbReference type="GO" id="GO:0016740">
    <property type="term" value="F:transferase activity"/>
    <property type="evidence" value="ECO:0007669"/>
    <property type="project" value="UniProtKB-KW"/>
</dbReference>
<organism evidence="1">
    <name type="scientific">uncultured marine phage</name>
    <dbReference type="NCBI Taxonomy" id="707152"/>
    <lineage>
        <taxon>Viruses</taxon>
        <taxon>environmental samples</taxon>
    </lineage>
</organism>
<dbReference type="EMBL" id="OU342829">
    <property type="protein sequence ID" value="CAG7581318.1"/>
    <property type="molecule type" value="Genomic_DNA"/>
</dbReference>
<gene>
    <name evidence="1" type="ORF">SLAVMIC_00783</name>
</gene>
<dbReference type="InterPro" id="IPR007739">
    <property type="entry name" value="RgpF"/>
</dbReference>
<name>A0A8D9C9I9_9VIRU</name>
<reference evidence="1" key="1">
    <citation type="submission" date="2021-06" db="EMBL/GenBank/DDBJ databases">
        <authorList>
            <person name="Gannon L."/>
            <person name="Redgwell R T."/>
            <person name="Michniewski S."/>
            <person name="Harrison D C."/>
            <person name="Millard A."/>
        </authorList>
    </citation>
    <scope>NUCLEOTIDE SEQUENCE</scope>
</reference>
<keyword evidence="1" id="KW-0808">Transferase</keyword>
<proteinExistence type="predicted"/>
<accession>A0A8D9C9I9</accession>
<dbReference type="Pfam" id="PF05045">
    <property type="entry name" value="RgpF"/>
    <property type="match status" value="1"/>
</dbReference>
<evidence type="ECO:0000313" key="1">
    <source>
        <dbReference type="EMBL" id="CAG7581318.1"/>
    </source>
</evidence>
<sequence length="258" mass="30483">MKKICLFSSYSTKSTIDNYVKFYVEILKSHFDEVILITNERNVEKKEIDFLKRVNVKLKMVKNEGLDFGMYHKGIMEIDTTMYDQIAFVNDSCVLFNKRSLKILLEWVDKSDLDYCGITDSKQIKYHLQSYFTIVKKKAIPKLYDFYKSNGIFNGDSREIIEKYEIGLSQMFIDNGFKIGSYFKCKNYASPNISIMEAHNLINSDCPVIKKKLLLNSFRDHESDFLKAHNFNFKFNYRSVMNQKMRNTNVCLEYLMEL</sequence>